<dbReference type="InterPro" id="IPR036390">
    <property type="entry name" value="WH_DNA-bd_sf"/>
</dbReference>
<proteinExistence type="predicted"/>
<dbReference type="SMART" id="SM00347">
    <property type="entry name" value="HTH_MARR"/>
    <property type="match status" value="1"/>
</dbReference>
<keyword evidence="3" id="KW-1185">Reference proteome</keyword>
<dbReference type="SUPFAM" id="SSF46785">
    <property type="entry name" value="Winged helix' DNA-binding domain"/>
    <property type="match status" value="1"/>
</dbReference>
<dbReference type="RefSeq" id="WP_238680479.1">
    <property type="nucleotide sequence ID" value="NZ_JAKKFD010000037.1"/>
</dbReference>
<reference evidence="2 3" key="1">
    <citation type="submission" date="2022-01" db="EMBL/GenBank/DDBJ databases">
        <authorList>
            <person name="Riesco R."/>
            <person name="Trujillo M.E."/>
        </authorList>
    </citation>
    <scope>NUCLEOTIDE SEQUENCE [LARGE SCALE GENOMIC DNA]</scope>
    <source>
        <strain evidence="2 3">NIE79</strain>
    </source>
</reference>
<sequence length="165" mass="18649">MDATRWLDEREDRAWRGYRRMRRLLDLELARELTQDAGLSEPDYDVLSDLSETPEGRLRLSELADRMLWSRSRLSHHLSRMQQRGLVTREECADDARGSIVVLTPAGRQAVESAAPGHVAAVRRHLIDLLTPAEVDALGELTHRVVDRLADPGLRATRPQPAAEV</sequence>
<accession>A0ABS9N6D6</accession>
<dbReference type="Pfam" id="PF12802">
    <property type="entry name" value="MarR_2"/>
    <property type="match status" value="1"/>
</dbReference>
<gene>
    <name evidence="2" type="ORF">NIE79_003974</name>
</gene>
<dbReference type="Proteomes" id="UP001201629">
    <property type="component" value="Unassembled WGS sequence"/>
</dbReference>
<dbReference type="InterPro" id="IPR036388">
    <property type="entry name" value="WH-like_DNA-bd_sf"/>
</dbReference>
<name>A0ABS9N6D6_9ACTN</name>
<dbReference type="PANTHER" id="PTHR33164:SF99">
    <property type="entry name" value="MARR FAMILY REGULATORY PROTEIN"/>
    <property type="match status" value="1"/>
</dbReference>
<dbReference type="InterPro" id="IPR000835">
    <property type="entry name" value="HTH_MarR-typ"/>
</dbReference>
<comment type="caution">
    <text evidence="2">The sequence shown here is derived from an EMBL/GenBank/DDBJ whole genome shotgun (WGS) entry which is preliminary data.</text>
</comment>
<evidence type="ECO:0000313" key="3">
    <source>
        <dbReference type="Proteomes" id="UP001201629"/>
    </source>
</evidence>
<dbReference type="PRINTS" id="PR00598">
    <property type="entry name" value="HTHMARR"/>
</dbReference>
<dbReference type="EMBL" id="JAKKFD010000037">
    <property type="protein sequence ID" value="MCG5445519.1"/>
    <property type="molecule type" value="Genomic_DNA"/>
</dbReference>
<feature type="domain" description="HTH marR-type" evidence="1">
    <location>
        <begin position="11"/>
        <end position="147"/>
    </location>
</feature>
<evidence type="ECO:0000259" key="1">
    <source>
        <dbReference type="PROSITE" id="PS50995"/>
    </source>
</evidence>
<dbReference type="Gene3D" id="1.10.10.10">
    <property type="entry name" value="Winged helix-like DNA-binding domain superfamily/Winged helix DNA-binding domain"/>
    <property type="match status" value="1"/>
</dbReference>
<protein>
    <submittedName>
        <fullName evidence="2">MarR family transcriptional regulator</fullName>
    </submittedName>
</protein>
<dbReference type="PANTHER" id="PTHR33164">
    <property type="entry name" value="TRANSCRIPTIONAL REGULATOR, MARR FAMILY"/>
    <property type="match status" value="1"/>
</dbReference>
<dbReference type="PROSITE" id="PS50995">
    <property type="entry name" value="HTH_MARR_2"/>
    <property type="match status" value="1"/>
</dbReference>
<evidence type="ECO:0000313" key="2">
    <source>
        <dbReference type="EMBL" id="MCG5445519.1"/>
    </source>
</evidence>
<dbReference type="InterPro" id="IPR039422">
    <property type="entry name" value="MarR/SlyA-like"/>
</dbReference>
<organism evidence="2 3">
    <name type="scientific">Micromonospora trifolii</name>
    <dbReference type="NCBI Taxonomy" id="2911208"/>
    <lineage>
        <taxon>Bacteria</taxon>
        <taxon>Bacillati</taxon>
        <taxon>Actinomycetota</taxon>
        <taxon>Actinomycetes</taxon>
        <taxon>Micromonosporales</taxon>
        <taxon>Micromonosporaceae</taxon>
        <taxon>Micromonospora</taxon>
    </lineage>
</organism>